<dbReference type="InterPro" id="IPR012338">
    <property type="entry name" value="Beta-lactam/transpept-like"/>
</dbReference>
<dbReference type="EMBL" id="DYWI01000126">
    <property type="protein sequence ID" value="HJF65789.1"/>
    <property type="molecule type" value="Genomic_DNA"/>
</dbReference>
<reference evidence="1" key="1">
    <citation type="journal article" date="2021" name="PeerJ">
        <title>Extensive microbial diversity within the chicken gut microbiome revealed by metagenomics and culture.</title>
        <authorList>
            <person name="Gilroy R."/>
            <person name="Ravi A."/>
            <person name="Getino M."/>
            <person name="Pursley I."/>
            <person name="Horton D.L."/>
            <person name="Alikhan N.F."/>
            <person name="Baker D."/>
            <person name="Gharbi K."/>
            <person name="Hall N."/>
            <person name="Watson M."/>
            <person name="Adriaenssens E.M."/>
            <person name="Foster-Nyarko E."/>
            <person name="Jarju S."/>
            <person name="Secka A."/>
            <person name="Antonio M."/>
            <person name="Oren A."/>
            <person name="Chaudhuri R.R."/>
            <person name="La Ragione R."/>
            <person name="Hildebrand F."/>
            <person name="Pallen M.J."/>
        </authorList>
    </citation>
    <scope>NUCLEOTIDE SEQUENCE</scope>
    <source>
        <strain evidence="1">ChiGjej6B6-11269</strain>
    </source>
</reference>
<reference evidence="1" key="2">
    <citation type="submission" date="2021-09" db="EMBL/GenBank/DDBJ databases">
        <authorList>
            <person name="Gilroy R."/>
        </authorList>
    </citation>
    <scope>NUCLEOTIDE SEQUENCE</scope>
    <source>
        <strain evidence="1">ChiGjej6B6-11269</strain>
    </source>
</reference>
<gene>
    <name evidence="1" type="ORF">K8U77_06725</name>
</gene>
<comment type="caution">
    <text evidence="1">The sequence shown here is derived from an EMBL/GenBank/DDBJ whole genome shotgun (WGS) entry which is preliminary data.</text>
</comment>
<evidence type="ECO:0000313" key="1">
    <source>
        <dbReference type="EMBL" id="HJF65789.1"/>
    </source>
</evidence>
<name>A0A9D3A0U8_9ACTN</name>
<dbReference type="Proteomes" id="UP000786989">
    <property type="component" value="Unassembled WGS sequence"/>
</dbReference>
<dbReference type="AlphaFoldDB" id="A0A9D3A0U8"/>
<proteinExistence type="predicted"/>
<protein>
    <submittedName>
        <fullName evidence="1">Uncharacterized protein</fullName>
    </submittedName>
</protein>
<sequence length="123" mass="13597">MSGTPWSKAARARTARLWTQTHTYLNGGSETAEWLGELFECTETSFLREALTEADAVLDKAGWISDSDPDYNAICDAGIIEADGHDYIFSLMTGMPDGESNRLLFEELAATIFDAREALNLQQ</sequence>
<organism evidence="1 2">
    <name type="scientific">Slackia equolifaciens</name>
    <dbReference type="NCBI Taxonomy" id="498718"/>
    <lineage>
        <taxon>Bacteria</taxon>
        <taxon>Bacillati</taxon>
        <taxon>Actinomycetota</taxon>
        <taxon>Coriobacteriia</taxon>
        <taxon>Eggerthellales</taxon>
        <taxon>Eggerthellaceae</taxon>
        <taxon>Slackia</taxon>
    </lineage>
</organism>
<evidence type="ECO:0000313" key="2">
    <source>
        <dbReference type="Proteomes" id="UP000786989"/>
    </source>
</evidence>
<accession>A0A9D3A0U8</accession>
<dbReference type="Gene3D" id="3.40.710.10">
    <property type="entry name" value="DD-peptidase/beta-lactamase superfamily"/>
    <property type="match status" value="1"/>
</dbReference>
<dbReference type="SUPFAM" id="SSF56601">
    <property type="entry name" value="beta-lactamase/transpeptidase-like"/>
    <property type="match status" value="1"/>
</dbReference>